<reference evidence="1 2" key="1">
    <citation type="submission" date="2018-12" db="EMBL/GenBank/DDBJ databases">
        <title>A novel vanA-carrying plasmid in a clinical isolate of Enterococcus avium.</title>
        <authorList>
            <person name="Bernasconi O.J."/>
            <person name="Luzzaro F."/>
            <person name="Endimiani A."/>
        </authorList>
    </citation>
    <scope>NUCLEOTIDE SEQUENCE [LARGE SCALE GENOMIC DNA]</scope>
    <source>
        <strain evidence="1 2">LC0559/18</strain>
    </source>
</reference>
<dbReference type="Proteomes" id="UP000288388">
    <property type="component" value="Unassembled WGS sequence"/>
</dbReference>
<protein>
    <submittedName>
        <fullName evidence="1">Uncharacterized protein</fullName>
    </submittedName>
</protein>
<gene>
    <name evidence="1" type="ORF">EK398_09730</name>
</gene>
<dbReference type="AlphaFoldDB" id="A0A437UNB8"/>
<comment type="caution">
    <text evidence="1">The sequence shown here is derived from an EMBL/GenBank/DDBJ whole genome shotgun (WGS) entry which is preliminary data.</text>
</comment>
<sequence>MEKKEIDDLFEQINSQEDLDYLLDKLIDSKKQDYLYYWLQDNLLTRSEARSYTDQSYTAIGQSIRNGLLFPFFSKGDGPGKVNLFLKKQTIEYGENKRKNVPRKPEKK</sequence>
<proteinExistence type="predicted"/>
<evidence type="ECO:0000313" key="2">
    <source>
        <dbReference type="Proteomes" id="UP000288388"/>
    </source>
</evidence>
<dbReference type="RefSeq" id="WP_127978951.1">
    <property type="nucleotide sequence ID" value="NZ_JARPVY010000082.1"/>
</dbReference>
<name>A0A437UNB8_ENTAV</name>
<accession>A0A437UNB8</accession>
<evidence type="ECO:0000313" key="1">
    <source>
        <dbReference type="EMBL" id="RVU95094.1"/>
    </source>
</evidence>
<organism evidence="1 2">
    <name type="scientific">Enterococcus avium</name>
    <name type="common">Streptococcus avium</name>
    <dbReference type="NCBI Taxonomy" id="33945"/>
    <lineage>
        <taxon>Bacteria</taxon>
        <taxon>Bacillati</taxon>
        <taxon>Bacillota</taxon>
        <taxon>Bacilli</taxon>
        <taxon>Lactobacillales</taxon>
        <taxon>Enterococcaceae</taxon>
        <taxon>Enterococcus</taxon>
    </lineage>
</organism>
<dbReference type="EMBL" id="RYZS01000001">
    <property type="protein sequence ID" value="RVU95094.1"/>
    <property type="molecule type" value="Genomic_DNA"/>
</dbReference>